<evidence type="ECO:0000256" key="12">
    <source>
        <dbReference type="ARBA" id="ARBA00048696"/>
    </source>
</evidence>
<comment type="catalytic activity">
    <reaction evidence="11">
        <text>O-(5'-adenylyl)-L-tyrosyl-[protein] + ATP = O-[5'-(adenylyl-(5'-&gt;3')-adenylyl)]-L-tyrosyl-[protein] + diphosphate</text>
        <dbReference type="Rhea" id="RHEA:66528"/>
        <dbReference type="Rhea" id="RHEA-COMP:13846"/>
        <dbReference type="Rhea" id="RHEA-COMP:17046"/>
        <dbReference type="ChEBI" id="CHEBI:30616"/>
        <dbReference type="ChEBI" id="CHEBI:33019"/>
        <dbReference type="ChEBI" id="CHEBI:83624"/>
        <dbReference type="ChEBI" id="CHEBI:167160"/>
    </reaction>
</comment>
<comment type="catalytic activity">
    <reaction evidence="12">
        <text>L-tyrosyl-[protein] + ATP = O-(5'-adenylyl)-L-tyrosyl-[protein] + diphosphate</text>
        <dbReference type="Rhea" id="RHEA:54288"/>
        <dbReference type="Rhea" id="RHEA-COMP:10136"/>
        <dbReference type="Rhea" id="RHEA-COMP:13846"/>
        <dbReference type="ChEBI" id="CHEBI:30616"/>
        <dbReference type="ChEBI" id="CHEBI:33019"/>
        <dbReference type="ChEBI" id="CHEBI:46858"/>
        <dbReference type="ChEBI" id="CHEBI:83624"/>
        <dbReference type="EC" id="2.7.7.108"/>
    </reaction>
</comment>
<dbReference type="EMBL" id="LNGC01000005">
    <property type="protein sequence ID" value="KYC53456.1"/>
    <property type="molecule type" value="Genomic_DNA"/>
</dbReference>
<proteinExistence type="inferred from homology"/>
<keyword evidence="2" id="KW-1277">Toxin-antitoxin system</keyword>
<dbReference type="GO" id="GO:0046872">
    <property type="term" value="F:metal ion binding"/>
    <property type="evidence" value="ECO:0007669"/>
    <property type="project" value="UniProtKB-KW"/>
</dbReference>
<evidence type="ECO:0000256" key="5">
    <source>
        <dbReference type="ARBA" id="ARBA00022723"/>
    </source>
</evidence>
<evidence type="ECO:0000256" key="2">
    <source>
        <dbReference type="ARBA" id="ARBA00022649"/>
    </source>
</evidence>
<dbReference type="SUPFAM" id="SSF81301">
    <property type="entry name" value="Nucleotidyltransferase"/>
    <property type="match status" value="1"/>
</dbReference>
<evidence type="ECO:0000256" key="3">
    <source>
        <dbReference type="ARBA" id="ARBA00022679"/>
    </source>
</evidence>
<dbReference type="Proteomes" id="UP000075398">
    <property type="component" value="Unassembled WGS sequence"/>
</dbReference>
<keyword evidence="7" id="KW-0067">ATP-binding</keyword>
<keyword evidence="4" id="KW-0548">Nucleotidyltransferase</keyword>
<gene>
    <name evidence="14" type="ORF">AMQ22_00246</name>
</gene>
<evidence type="ECO:0000256" key="9">
    <source>
        <dbReference type="ARBA" id="ARBA00034531"/>
    </source>
</evidence>
<dbReference type="InterPro" id="IPR002934">
    <property type="entry name" value="Polymerase_NTP_transf_dom"/>
</dbReference>
<evidence type="ECO:0000256" key="4">
    <source>
        <dbReference type="ARBA" id="ARBA00022695"/>
    </source>
</evidence>
<evidence type="ECO:0000256" key="10">
    <source>
        <dbReference type="ARBA" id="ARBA00038276"/>
    </source>
</evidence>
<feature type="domain" description="Polymerase nucleotidyl transferase" evidence="13">
    <location>
        <begin position="12"/>
        <end position="97"/>
    </location>
</feature>
<dbReference type="GO" id="GO:0005524">
    <property type="term" value="F:ATP binding"/>
    <property type="evidence" value="ECO:0007669"/>
    <property type="project" value="UniProtKB-KW"/>
</dbReference>
<evidence type="ECO:0000256" key="1">
    <source>
        <dbReference type="ARBA" id="ARBA00001946"/>
    </source>
</evidence>
<keyword evidence="8" id="KW-0460">Magnesium</keyword>
<dbReference type="AlphaFoldDB" id="A0A150J8A0"/>
<dbReference type="GO" id="GO:0070733">
    <property type="term" value="F:AMPylase activity"/>
    <property type="evidence" value="ECO:0007669"/>
    <property type="project" value="UniProtKB-EC"/>
</dbReference>
<dbReference type="PANTHER" id="PTHR33571">
    <property type="entry name" value="SSL8005 PROTEIN"/>
    <property type="match status" value="1"/>
</dbReference>
<organism evidence="14 15">
    <name type="scientific">Candidatus Methanofastidiosum methylothiophilum</name>
    <dbReference type="NCBI Taxonomy" id="1705564"/>
    <lineage>
        <taxon>Archaea</taxon>
        <taxon>Methanobacteriati</taxon>
        <taxon>Methanobacteriota</taxon>
        <taxon>Stenosarchaea group</taxon>
        <taxon>Candidatus Methanofastidiosia</taxon>
        <taxon>Candidatus Methanofastidiosales</taxon>
        <taxon>Candidatus Methanofastidiosaceae</taxon>
        <taxon>Candidatus Methanofastidiosum</taxon>
    </lineage>
</organism>
<evidence type="ECO:0000256" key="6">
    <source>
        <dbReference type="ARBA" id="ARBA00022741"/>
    </source>
</evidence>
<dbReference type="InterPro" id="IPR043519">
    <property type="entry name" value="NT_sf"/>
</dbReference>
<keyword evidence="3 14" id="KW-0808">Transferase</keyword>
<evidence type="ECO:0000313" key="15">
    <source>
        <dbReference type="Proteomes" id="UP000075398"/>
    </source>
</evidence>
<protein>
    <recommendedName>
        <fullName evidence="9">protein adenylyltransferase</fullName>
        <ecNumber evidence="9">2.7.7.108</ecNumber>
    </recommendedName>
</protein>
<dbReference type="InterPro" id="IPR052038">
    <property type="entry name" value="Type-VII_TA_antitoxin"/>
</dbReference>
<dbReference type="Pfam" id="PF01909">
    <property type="entry name" value="NTP_transf_2"/>
    <property type="match status" value="1"/>
</dbReference>
<evidence type="ECO:0000256" key="11">
    <source>
        <dbReference type="ARBA" id="ARBA00047518"/>
    </source>
</evidence>
<comment type="similarity">
    <text evidence="10">Belongs to the MntA antitoxin family.</text>
</comment>
<evidence type="ECO:0000313" key="14">
    <source>
        <dbReference type="EMBL" id="KYC53456.1"/>
    </source>
</evidence>
<dbReference type="PANTHER" id="PTHR33571:SF19">
    <property type="entry name" value="PROTEIN ADENYLYLTRANSFERASE MJ0128-RELATED"/>
    <property type="match status" value="1"/>
</dbReference>
<accession>A0A150J8A0</accession>
<dbReference type="CDD" id="cd05403">
    <property type="entry name" value="NT_KNTase_like"/>
    <property type="match status" value="1"/>
</dbReference>
<reference evidence="14 15" key="1">
    <citation type="journal article" date="2016" name="ISME J.">
        <title>Chasing the elusive Euryarchaeota class WSA2: genomes reveal a uniquely fastidious methyl-reducing methanogen.</title>
        <authorList>
            <person name="Nobu M.K."/>
            <person name="Narihiro T."/>
            <person name="Kuroda K."/>
            <person name="Mei R."/>
            <person name="Liu W.T."/>
        </authorList>
    </citation>
    <scope>NUCLEOTIDE SEQUENCE [LARGE SCALE GENOMIC DNA]</scope>
    <source>
        <strain evidence="14">U1lsi0528_Bin055</strain>
    </source>
</reference>
<evidence type="ECO:0000259" key="13">
    <source>
        <dbReference type="Pfam" id="PF01909"/>
    </source>
</evidence>
<evidence type="ECO:0000256" key="7">
    <source>
        <dbReference type="ARBA" id="ARBA00022840"/>
    </source>
</evidence>
<evidence type="ECO:0000256" key="8">
    <source>
        <dbReference type="ARBA" id="ARBA00022842"/>
    </source>
</evidence>
<dbReference type="EC" id="2.7.7.108" evidence="9"/>
<name>A0A150J8A0_9EURY</name>
<sequence length="97" mass="11309">MKNVEDIEKIIEKEKEELLREYKIKNIGIFGSYAKNTAKEKSDIDLIVEFEEPVSLLGVIKAENYLTELLGIRVDLVPKEDIRKELKETILKEVIYI</sequence>
<comment type="cofactor">
    <cofactor evidence="1">
        <name>Mg(2+)</name>
        <dbReference type="ChEBI" id="CHEBI:18420"/>
    </cofactor>
</comment>
<keyword evidence="6" id="KW-0547">Nucleotide-binding</keyword>
<comment type="caution">
    <text evidence="14">The sequence shown here is derived from an EMBL/GenBank/DDBJ whole genome shotgun (WGS) entry which is preliminary data.</text>
</comment>
<keyword evidence="5" id="KW-0479">Metal-binding</keyword>
<dbReference type="Gene3D" id="3.30.460.10">
    <property type="entry name" value="Beta Polymerase, domain 2"/>
    <property type="match status" value="1"/>
</dbReference>